<keyword evidence="2" id="KW-1133">Transmembrane helix</keyword>
<evidence type="ECO:0000256" key="3">
    <source>
        <dbReference type="SAM" id="SignalP"/>
    </source>
</evidence>
<sequence>MRWVLLLSLAGLLALAAYGAPFVGAAWDVPESRARLVAAVLGVMGTALTALGAFALWSMQHSADRRREQDRRRDRRHRLLVALRAELGLNLVAQEAQFGPAQTQARKPLYLAELEKAGRGEVSMPMAVVSQTNDVFDAIKSEIADLPEEVIAPVIAYYQQDEYVSQLLTRFAEGRFESVSKERRKRAIDALFTVGASALEAALAAFDAVNRELEAQGTLRSETARKMKQDAERIRTELARNGDAEAQGRTASDDNDRGA</sequence>
<accession>A0ABV7TLA8</accession>
<organism evidence="4 5">
    <name type="scientific">Lutimaribacter marinistellae</name>
    <dbReference type="NCBI Taxonomy" id="1820329"/>
    <lineage>
        <taxon>Bacteria</taxon>
        <taxon>Pseudomonadati</taxon>
        <taxon>Pseudomonadota</taxon>
        <taxon>Alphaproteobacteria</taxon>
        <taxon>Rhodobacterales</taxon>
        <taxon>Roseobacteraceae</taxon>
        <taxon>Lutimaribacter</taxon>
    </lineage>
</organism>
<evidence type="ECO:0000256" key="1">
    <source>
        <dbReference type="SAM" id="MobiDB-lite"/>
    </source>
</evidence>
<comment type="caution">
    <text evidence="4">The sequence shown here is derived from an EMBL/GenBank/DDBJ whole genome shotgun (WGS) entry which is preliminary data.</text>
</comment>
<dbReference type="Proteomes" id="UP001595629">
    <property type="component" value="Unassembled WGS sequence"/>
</dbReference>
<dbReference type="EMBL" id="JBHRXI010000049">
    <property type="protein sequence ID" value="MFC3616417.1"/>
    <property type="molecule type" value="Genomic_DNA"/>
</dbReference>
<feature type="region of interest" description="Disordered" evidence="1">
    <location>
        <begin position="220"/>
        <end position="259"/>
    </location>
</feature>
<evidence type="ECO:0000313" key="4">
    <source>
        <dbReference type="EMBL" id="MFC3616417.1"/>
    </source>
</evidence>
<proteinExistence type="predicted"/>
<protein>
    <submittedName>
        <fullName evidence="4">Uncharacterized protein</fullName>
    </submittedName>
</protein>
<keyword evidence="3" id="KW-0732">Signal</keyword>
<name>A0ABV7TLA8_9RHOB</name>
<keyword evidence="2" id="KW-0812">Transmembrane</keyword>
<reference evidence="5" key="1">
    <citation type="journal article" date="2019" name="Int. J. Syst. Evol. Microbiol.">
        <title>The Global Catalogue of Microorganisms (GCM) 10K type strain sequencing project: providing services to taxonomists for standard genome sequencing and annotation.</title>
        <authorList>
            <consortium name="The Broad Institute Genomics Platform"/>
            <consortium name="The Broad Institute Genome Sequencing Center for Infectious Disease"/>
            <person name="Wu L."/>
            <person name="Ma J."/>
        </authorList>
    </citation>
    <scope>NUCLEOTIDE SEQUENCE [LARGE SCALE GENOMIC DNA]</scope>
    <source>
        <strain evidence="5">KCTC 42911</strain>
    </source>
</reference>
<evidence type="ECO:0000256" key="2">
    <source>
        <dbReference type="SAM" id="Phobius"/>
    </source>
</evidence>
<feature type="chain" id="PRO_5046752157" evidence="3">
    <location>
        <begin position="20"/>
        <end position="259"/>
    </location>
</feature>
<gene>
    <name evidence="4" type="ORF">ACFORG_21960</name>
</gene>
<keyword evidence="2" id="KW-0472">Membrane</keyword>
<dbReference type="RefSeq" id="WP_386737731.1">
    <property type="nucleotide sequence ID" value="NZ_JBHRXI010000049.1"/>
</dbReference>
<feature type="compositionally biased region" description="Basic and acidic residues" evidence="1">
    <location>
        <begin position="222"/>
        <end position="243"/>
    </location>
</feature>
<feature type="signal peptide" evidence="3">
    <location>
        <begin position="1"/>
        <end position="19"/>
    </location>
</feature>
<keyword evidence="5" id="KW-1185">Reference proteome</keyword>
<feature type="transmembrane region" description="Helical" evidence="2">
    <location>
        <begin position="35"/>
        <end position="57"/>
    </location>
</feature>
<evidence type="ECO:0000313" key="5">
    <source>
        <dbReference type="Proteomes" id="UP001595629"/>
    </source>
</evidence>